<accession>A0ABT9BMY5</accession>
<dbReference type="InterPro" id="IPR011055">
    <property type="entry name" value="Dup_hybrid_motif"/>
</dbReference>
<evidence type="ECO:0000259" key="2">
    <source>
        <dbReference type="Pfam" id="PF01551"/>
    </source>
</evidence>
<evidence type="ECO:0000313" key="4">
    <source>
        <dbReference type="Proteomes" id="UP001241072"/>
    </source>
</evidence>
<organism evidence="3 4">
    <name type="scientific">Antiquaquibacter soli</name>
    <dbReference type="NCBI Taxonomy" id="3064523"/>
    <lineage>
        <taxon>Bacteria</taxon>
        <taxon>Bacillati</taxon>
        <taxon>Actinomycetota</taxon>
        <taxon>Actinomycetes</taxon>
        <taxon>Micrococcales</taxon>
        <taxon>Microbacteriaceae</taxon>
        <taxon>Antiquaquibacter</taxon>
    </lineage>
</organism>
<reference evidence="3 4" key="1">
    <citation type="submission" date="2023-07" db="EMBL/GenBank/DDBJ databases">
        <title>Protaetiibacter sp. nov WY-16 isolated from soil.</title>
        <authorList>
            <person name="Liu B."/>
            <person name="Wan Y."/>
        </authorList>
    </citation>
    <scope>NUCLEOTIDE SEQUENCE [LARGE SCALE GENOMIC DNA]</scope>
    <source>
        <strain evidence="3 4">WY-16</strain>
    </source>
</reference>
<dbReference type="Proteomes" id="UP001241072">
    <property type="component" value="Unassembled WGS sequence"/>
</dbReference>
<dbReference type="InterPro" id="IPR016047">
    <property type="entry name" value="M23ase_b-sheet_dom"/>
</dbReference>
<dbReference type="PANTHER" id="PTHR21666">
    <property type="entry name" value="PEPTIDASE-RELATED"/>
    <property type="match status" value="1"/>
</dbReference>
<keyword evidence="4" id="KW-1185">Reference proteome</keyword>
<dbReference type="RefSeq" id="WP_305002771.1">
    <property type="nucleotide sequence ID" value="NZ_JAUQUB010000001.1"/>
</dbReference>
<evidence type="ECO:0000256" key="1">
    <source>
        <dbReference type="ARBA" id="ARBA00022729"/>
    </source>
</evidence>
<dbReference type="InterPro" id="IPR050570">
    <property type="entry name" value="Cell_wall_metabolism_enzyme"/>
</dbReference>
<gene>
    <name evidence="3" type="ORF">Q5716_09185</name>
</gene>
<proteinExistence type="predicted"/>
<dbReference type="CDD" id="cd12797">
    <property type="entry name" value="M23_peptidase"/>
    <property type="match status" value="1"/>
</dbReference>
<dbReference type="Pfam" id="PF01551">
    <property type="entry name" value="Peptidase_M23"/>
    <property type="match status" value="1"/>
</dbReference>
<dbReference type="Gene3D" id="2.70.70.10">
    <property type="entry name" value="Glucose Permease (Domain IIA)"/>
    <property type="match status" value="1"/>
</dbReference>
<dbReference type="PANTHER" id="PTHR21666:SF289">
    <property type="entry name" value="L-ALA--D-GLU ENDOPEPTIDASE"/>
    <property type="match status" value="1"/>
</dbReference>
<dbReference type="GO" id="GO:0016787">
    <property type="term" value="F:hydrolase activity"/>
    <property type="evidence" value="ECO:0007669"/>
    <property type="project" value="UniProtKB-KW"/>
</dbReference>
<sequence length="226" mass="23709">MPPRYYRPAPAAALPESSRHRGFLAVNRRLLAVGSLASSGLLMCIPALPASADAIVAEVEVPNLQSYAAPAFAPAPVVVRDAFGVTEYSLVQWPVPAITTMTSGFGYRDCAGCSSDHKGIDLTPGEGYPVQSIADGVVVLAEESDTGLGVHVVVEHVIDGQTVRSVYAHMQFGSLQVAEGDSVAIGQQLGAVGNTGASTGPHLHFEIIVDEIQINPLDWLLEHANS</sequence>
<keyword evidence="3" id="KW-0378">Hydrolase</keyword>
<dbReference type="EC" id="3.4.24.-" evidence="3"/>
<protein>
    <submittedName>
        <fullName evidence="3">M23 family metallopeptidase</fullName>
        <ecNumber evidence="3">3.4.24.-</ecNumber>
    </submittedName>
</protein>
<comment type="caution">
    <text evidence="3">The sequence shown here is derived from an EMBL/GenBank/DDBJ whole genome shotgun (WGS) entry which is preliminary data.</text>
</comment>
<name>A0ABT9BMY5_9MICO</name>
<keyword evidence="1" id="KW-0732">Signal</keyword>
<evidence type="ECO:0000313" key="3">
    <source>
        <dbReference type="EMBL" id="MDO7882394.1"/>
    </source>
</evidence>
<dbReference type="EMBL" id="JAUQUB010000001">
    <property type="protein sequence ID" value="MDO7882394.1"/>
    <property type="molecule type" value="Genomic_DNA"/>
</dbReference>
<dbReference type="SUPFAM" id="SSF51261">
    <property type="entry name" value="Duplicated hybrid motif"/>
    <property type="match status" value="1"/>
</dbReference>
<feature type="domain" description="M23ase beta-sheet core" evidence="2">
    <location>
        <begin position="116"/>
        <end position="216"/>
    </location>
</feature>